<feature type="domain" description="Transposase IS4-like" evidence="1">
    <location>
        <begin position="36"/>
        <end position="273"/>
    </location>
</feature>
<dbReference type="GO" id="GO:0004803">
    <property type="term" value="F:transposase activity"/>
    <property type="evidence" value="ECO:0007669"/>
    <property type="project" value="InterPro"/>
</dbReference>
<dbReference type="GO" id="GO:0006313">
    <property type="term" value="P:DNA transposition"/>
    <property type="evidence" value="ECO:0007669"/>
    <property type="project" value="InterPro"/>
</dbReference>
<dbReference type="InterPro" id="IPR002559">
    <property type="entry name" value="Transposase_11"/>
</dbReference>
<dbReference type="PANTHER" id="PTHR30298">
    <property type="entry name" value="H REPEAT-ASSOCIATED PREDICTED TRANSPOSASE"/>
    <property type="match status" value="1"/>
</dbReference>
<dbReference type="EMBL" id="LAZR01068915">
    <property type="protein sequence ID" value="KKK48740.1"/>
    <property type="molecule type" value="Genomic_DNA"/>
</dbReference>
<gene>
    <name evidence="2" type="ORF">LCGC14_3142090</name>
</gene>
<proteinExistence type="predicted"/>
<protein>
    <recommendedName>
        <fullName evidence="1">Transposase IS4-like domain-containing protein</fullName>
    </recommendedName>
</protein>
<sequence>NGIASDDTFRRFFRAIDSEKFQKNFLNWVNSLDFKKGEIIAIDGKTSRRSHDKDQKPLHLISAFASEARVVLCQKKVDGKTNEITEIPELLNWLDLKGTIVTIDAMGCQTKIASQIINQGGDYVLALKGNQSNLHDEIINYFEQAKEYGTKGIDYLAFEEESKGHGRKEIRKIYITNQIDFLPQKNEWENLQSIVCISSERIVDNKKSKENRYYITSLPSLAKKIGEIIRKHWAIENSLHWVLDVSFGEDQSRIRKGNGPENMAVMRHCVINMIRRFKNKRQSIKGLRKQAAWDEEILKRILDMAS</sequence>
<dbReference type="GO" id="GO:0003677">
    <property type="term" value="F:DNA binding"/>
    <property type="evidence" value="ECO:0007669"/>
    <property type="project" value="InterPro"/>
</dbReference>
<dbReference type="AlphaFoldDB" id="A0A0F8WKH2"/>
<dbReference type="NCBIfam" id="NF033564">
    <property type="entry name" value="transpos_ISAs1"/>
    <property type="match status" value="1"/>
</dbReference>
<dbReference type="Pfam" id="PF01609">
    <property type="entry name" value="DDE_Tnp_1"/>
    <property type="match status" value="1"/>
</dbReference>
<feature type="non-terminal residue" evidence="2">
    <location>
        <position position="1"/>
    </location>
</feature>
<accession>A0A0F8WKH2</accession>
<evidence type="ECO:0000259" key="1">
    <source>
        <dbReference type="Pfam" id="PF01609"/>
    </source>
</evidence>
<organism evidence="2">
    <name type="scientific">marine sediment metagenome</name>
    <dbReference type="NCBI Taxonomy" id="412755"/>
    <lineage>
        <taxon>unclassified sequences</taxon>
        <taxon>metagenomes</taxon>
        <taxon>ecological metagenomes</taxon>
    </lineage>
</organism>
<dbReference type="InterPro" id="IPR051698">
    <property type="entry name" value="Transposase_11-like"/>
</dbReference>
<reference evidence="2" key="1">
    <citation type="journal article" date="2015" name="Nature">
        <title>Complex archaea that bridge the gap between prokaryotes and eukaryotes.</title>
        <authorList>
            <person name="Spang A."/>
            <person name="Saw J.H."/>
            <person name="Jorgensen S.L."/>
            <person name="Zaremba-Niedzwiedzka K."/>
            <person name="Martijn J."/>
            <person name="Lind A.E."/>
            <person name="van Eijk R."/>
            <person name="Schleper C."/>
            <person name="Guy L."/>
            <person name="Ettema T.J."/>
        </authorList>
    </citation>
    <scope>NUCLEOTIDE SEQUENCE</scope>
</reference>
<dbReference type="InterPro" id="IPR047647">
    <property type="entry name" value="ISAs1_transpos"/>
</dbReference>
<dbReference type="PANTHER" id="PTHR30298:SF0">
    <property type="entry name" value="PROTEIN YBFL-RELATED"/>
    <property type="match status" value="1"/>
</dbReference>
<name>A0A0F8WKH2_9ZZZZ</name>
<comment type="caution">
    <text evidence="2">The sequence shown here is derived from an EMBL/GenBank/DDBJ whole genome shotgun (WGS) entry which is preliminary data.</text>
</comment>
<evidence type="ECO:0000313" key="2">
    <source>
        <dbReference type="EMBL" id="KKK48740.1"/>
    </source>
</evidence>